<protein>
    <submittedName>
        <fullName evidence="3">Uncharacterized protein</fullName>
    </submittedName>
</protein>
<evidence type="ECO:0000256" key="1">
    <source>
        <dbReference type="SAM" id="MobiDB-lite"/>
    </source>
</evidence>
<proteinExistence type="predicted"/>
<dbReference type="Proteomes" id="UP000800035">
    <property type="component" value="Unassembled WGS sequence"/>
</dbReference>
<feature type="transmembrane region" description="Helical" evidence="2">
    <location>
        <begin position="66"/>
        <end position="86"/>
    </location>
</feature>
<sequence>MSNTPQEGHTHSPLEKGAINRCGDKESPIQPSKNTSASPPQIQRHWSQNEPSETRAHKFLRKTERILLIALQVFGLAAAVIFGFWAPKSYALAQKAFDDQRIATNLSLTALVHQQYANQLAELSNRWSELSYILTIVQLRLSIMQLCKEYPAINAIACNKIDDWSYYFPSVIDTYGPNKSATPQSIQSTNITAPSPVFNPPGYPLPGNSGEHAAAPVALKRLSASIFGLAAIGTLVLSALILVTEC</sequence>
<keyword evidence="4" id="KW-1185">Reference proteome</keyword>
<evidence type="ECO:0000313" key="3">
    <source>
        <dbReference type="EMBL" id="KAF1961110.1"/>
    </source>
</evidence>
<organism evidence="3 4">
    <name type="scientific">Byssothecium circinans</name>
    <dbReference type="NCBI Taxonomy" id="147558"/>
    <lineage>
        <taxon>Eukaryota</taxon>
        <taxon>Fungi</taxon>
        <taxon>Dikarya</taxon>
        <taxon>Ascomycota</taxon>
        <taxon>Pezizomycotina</taxon>
        <taxon>Dothideomycetes</taxon>
        <taxon>Pleosporomycetidae</taxon>
        <taxon>Pleosporales</taxon>
        <taxon>Massarineae</taxon>
        <taxon>Massarinaceae</taxon>
        <taxon>Byssothecium</taxon>
    </lineage>
</organism>
<keyword evidence="2" id="KW-1133">Transmembrane helix</keyword>
<dbReference type="OrthoDB" id="10569555at2759"/>
<feature type="compositionally biased region" description="Polar residues" evidence="1">
    <location>
        <begin position="29"/>
        <end position="51"/>
    </location>
</feature>
<name>A0A6A5U9V6_9PLEO</name>
<accession>A0A6A5U9V6</accession>
<dbReference type="AlphaFoldDB" id="A0A6A5U9V6"/>
<evidence type="ECO:0000256" key="2">
    <source>
        <dbReference type="SAM" id="Phobius"/>
    </source>
</evidence>
<feature type="region of interest" description="Disordered" evidence="1">
    <location>
        <begin position="1"/>
        <end position="55"/>
    </location>
</feature>
<feature type="transmembrane region" description="Helical" evidence="2">
    <location>
        <begin position="222"/>
        <end position="243"/>
    </location>
</feature>
<reference evidence="3" key="1">
    <citation type="journal article" date="2020" name="Stud. Mycol.">
        <title>101 Dothideomycetes genomes: a test case for predicting lifestyles and emergence of pathogens.</title>
        <authorList>
            <person name="Haridas S."/>
            <person name="Albert R."/>
            <person name="Binder M."/>
            <person name="Bloem J."/>
            <person name="Labutti K."/>
            <person name="Salamov A."/>
            <person name="Andreopoulos B."/>
            <person name="Baker S."/>
            <person name="Barry K."/>
            <person name="Bills G."/>
            <person name="Bluhm B."/>
            <person name="Cannon C."/>
            <person name="Castanera R."/>
            <person name="Culley D."/>
            <person name="Daum C."/>
            <person name="Ezra D."/>
            <person name="Gonzalez J."/>
            <person name="Henrissat B."/>
            <person name="Kuo A."/>
            <person name="Liang C."/>
            <person name="Lipzen A."/>
            <person name="Lutzoni F."/>
            <person name="Magnuson J."/>
            <person name="Mondo S."/>
            <person name="Nolan M."/>
            <person name="Ohm R."/>
            <person name="Pangilinan J."/>
            <person name="Park H.-J."/>
            <person name="Ramirez L."/>
            <person name="Alfaro M."/>
            <person name="Sun H."/>
            <person name="Tritt A."/>
            <person name="Yoshinaga Y."/>
            <person name="Zwiers L.-H."/>
            <person name="Turgeon B."/>
            <person name="Goodwin S."/>
            <person name="Spatafora J."/>
            <person name="Crous P."/>
            <person name="Grigoriev I."/>
        </authorList>
    </citation>
    <scope>NUCLEOTIDE SEQUENCE</scope>
    <source>
        <strain evidence="3">CBS 675.92</strain>
    </source>
</reference>
<evidence type="ECO:0000313" key="4">
    <source>
        <dbReference type="Proteomes" id="UP000800035"/>
    </source>
</evidence>
<gene>
    <name evidence="3" type="ORF">CC80DRAFT_577322</name>
</gene>
<dbReference type="EMBL" id="ML976981">
    <property type="protein sequence ID" value="KAF1961110.1"/>
    <property type="molecule type" value="Genomic_DNA"/>
</dbReference>
<keyword evidence="2" id="KW-0812">Transmembrane</keyword>
<keyword evidence="2" id="KW-0472">Membrane</keyword>